<dbReference type="EMBL" id="CP010408">
    <property type="protein sequence ID" value="AJF70492.1"/>
    <property type="molecule type" value="Genomic_DNA"/>
</dbReference>
<proteinExistence type="predicted"/>
<sequence length="88" mass="9435">MKYTIIGDWYEVWDLADSFAVVAEGADYEEAKANAAAAVLEAFPWRAEEDGETPETLWGGDNGAYVVAAFLGDLGAQTVDAASFRLIA</sequence>
<organism evidence="1 2">
    <name type="scientific">Streptomyces vietnamensis</name>
    <dbReference type="NCBI Taxonomy" id="362257"/>
    <lineage>
        <taxon>Bacteria</taxon>
        <taxon>Bacillati</taxon>
        <taxon>Actinomycetota</taxon>
        <taxon>Actinomycetes</taxon>
        <taxon>Kitasatosporales</taxon>
        <taxon>Streptomycetaceae</taxon>
        <taxon>Streptomyces</taxon>
    </lineage>
</organism>
<dbReference type="Proteomes" id="UP000031774">
    <property type="component" value="Plasmid pSVL1"/>
</dbReference>
<dbReference type="KEGG" id="svt:SVTN_40780"/>
<keyword evidence="1" id="KW-0614">Plasmid</keyword>
<gene>
    <name evidence="1" type="ORF">SVTN_40780</name>
</gene>
<protein>
    <submittedName>
        <fullName evidence="1">Uncharacterized protein</fullName>
    </submittedName>
</protein>
<evidence type="ECO:0000313" key="1">
    <source>
        <dbReference type="EMBL" id="AJF70492.1"/>
    </source>
</evidence>
<evidence type="ECO:0000313" key="2">
    <source>
        <dbReference type="Proteomes" id="UP000031774"/>
    </source>
</evidence>
<keyword evidence="2" id="KW-1185">Reference proteome</keyword>
<geneLocation type="plasmid" evidence="1 2">
    <name>pSVL1</name>
</geneLocation>
<name>A0A0B5IJ39_9ACTN</name>
<reference evidence="1 2" key="1">
    <citation type="submission" date="2014-12" db="EMBL/GenBank/DDBJ databases">
        <title>Complete genome sequence of Streptomyces vietnamensis strain GIMV4.0001, a genetic manipulable producer of the benzoisochromanequinone antibiotic granaticin.</title>
        <authorList>
            <person name="Deng M.R."/>
            <person name="Guo J."/>
            <person name="Ma L.Y."/>
            <person name="Feng G.D."/>
            <person name="Mo C.Y."/>
            <person name="Zhu H.H."/>
        </authorList>
    </citation>
    <scope>NUCLEOTIDE SEQUENCE [LARGE SCALE GENOMIC DNA]</scope>
    <source>
        <strain evidence="2">GIMV4.0001</strain>
        <plasmid evidence="1 2">pSVL1</plasmid>
    </source>
</reference>
<dbReference type="AlphaFoldDB" id="A0A0B5IJ39"/>
<dbReference type="RefSeq" id="WP_041134959.1">
    <property type="nucleotide sequence ID" value="NZ_CP010408.1"/>
</dbReference>
<dbReference type="HOGENOM" id="CLU_2467813_0_0_11"/>
<accession>A0A0B5IJ39</accession>